<feature type="non-terminal residue" evidence="1">
    <location>
        <position position="1"/>
    </location>
</feature>
<protein>
    <submittedName>
        <fullName evidence="1">Uncharacterized protein</fullName>
    </submittedName>
</protein>
<keyword evidence="2" id="KW-1185">Reference proteome</keyword>
<dbReference type="HOGENOM" id="CLU_175751_0_0_1"/>
<sequence>VPGVRHFVQQALDNLVQAHNAIIESRVNRAHYANRGRRNETPFEQGDLVYLSTKNLSFPKGQVHKLIPKYLGPYKVL</sequence>
<dbReference type="OrthoDB" id="2674475at2759"/>
<evidence type="ECO:0000313" key="2">
    <source>
        <dbReference type="Proteomes" id="UP000053820"/>
    </source>
</evidence>
<name>A0A0C9WCU9_9AGAM</name>
<accession>A0A0C9WCU9</accession>
<dbReference type="EMBL" id="KN839858">
    <property type="protein sequence ID" value="KIJ61932.1"/>
    <property type="molecule type" value="Genomic_DNA"/>
</dbReference>
<gene>
    <name evidence="1" type="ORF">HYDPIDRAFT_74303</name>
</gene>
<dbReference type="Proteomes" id="UP000053820">
    <property type="component" value="Unassembled WGS sequence"/>
</dbReference>
<feature type="non-terminal residue" evidence="1">
    <location>
        <position position="77"/>
    </location>
</feature>
<reference evidence="1 2" key="1">
    <citation type="submission" date="2014-04" db="EMBL/GenBank/DDBJ databases">
        <title>Evolutionary Origins and Diversification of the Mycorrhizal Mutualists.</title>
        <authorList>
            <consortium name="DOE Joint Genome Institute"/>
            <consortium name="Mycorrhizal Genomics Consortium"/>
            <person name="Kohler A."/>
            <person name="Kuo A."/>
            <person name="Nagy L.G."/>
            <person name="Floudas D."/>
            <person name="Copeland A."/>
            <person name="Barry K.W."/>
            <person name="Cichocki N."/>
            <person name="Veneault-Fourrey C."/>
            <person name="LaButti K."/>
            <person name="Lindquist E.A."/>
            <person name="Lipzen A."/>
            <person name="Lundell T."/>
            <person name="Morin E."/>
            <person name="Murat C."/>
            <person name="Riley R."/>
            <person name="Ohm R."/>
            <person name="Sun H."/>
            <person name="Tunlid A."/>
            <person name="Henrissat B."/>
            <person name="Grigoriev I.V."/>
            <person name="Hibbett D.S."/>
            <person name="Martin F."/>
        </authorList>
    </citation>
    <scope>NUCLEOTIDE SEQUENCE [LARGE SCALE GENOMIC DNA]</scope>
    <source>
        <strain evidence="1 2">MD-312</strain>
    </source>
</reference>
<proteinExistence type="predicted"/>
<dbReference type="AlphaFoldDB" id="A0A0C9WCU9"/>
<organism evidence="1 2">
    <name type="scientific">Hydnomerulius pinastri MD-312</name>
    <dbReference type="NCBI Taxonomy" id="994086"/>
    <lineage>
        <taxon>Eukaryota</taxon>
        <taxon>Fungi</taxon>
        <taxon>Dikarya</taxon>
        <taxon>Basidiomycota</taxon>
        <taxon>Agaricomycotina</taxon>
        <taxon>Agaricomycetes</taxon>
        <taxon>Agaricomycetidae</taxon>
        <taxon>Boletales</taxon>
        <taxon>Boletales incertae sedis</taxon>
        <taxon>Leucogyrophana</taxon>
    </lineage>
</organism>
<evidence type="ECO:0000313" key="1">
    <source>
        <dbReference type="EMBL" id="KIJ61932.1"/>
    </source>
</evidence>